<dbReference type="InterPro" id="IPR011701">
    <property type="entry name" value="MFS"/>
</dbReference>
<feature type="transmembrane region" description="Helical" evidence="6">
    <location>
        <begin position="431"/>
        <end position="452"/>
    </location>
</feature>
<feature type="transmembrane region" description="Helical" evidence="6">
    <location>
        <begin position="503"/>
        <end position="521"/>
    </location>
</feature>
<accession>A0A9P4SE88</accession>
<keyword evidence="5 6" id="KW-0472">Membrane</keyword>
<gene>
    <name evidence="8" type="ORF">M501DRAFT_931480</name>
</gene>
<feature type="transmembrane region" description="Helical" evidence="6">
    <location>
        <begin position="372"/>
        <end position="394"/>
    </location>
</feature>
<dbReference type="GO" id="GO:0016020">
    <property type="term" value="C:membrane"/>
    <property type="evidence" value="ECO:0007669"/>
    <property type="project" value="UniProtKB-SubCell"/>
</dbReference>
<dbReference type="Proteomes" id="UP000799429">
    <property type="component" value="Unassembled WGS sequence"/>
</dbReference>
<evidence type="ECO:0000313" key="8">
    <source>
        <dbReference type="EMBL" id="KAF2840170.1"/>
    </source>
</evidence>
<sequence>MGFRARNQQISSRVDGSAPFPYRQLFVLALCRICEPIAFMSIFPYIYFMIESFHITSNEKQIAIYAGMVTSAFAFAEFSSGVFWGRLSDRVGRKPILLTGMAGTGLSMLLFGFSRNLPLALLARALGGLLNGNIGVIQTTVAEVVTVEAHQPRAYAIMPFVWCLGSIIGSGLGGTLANPVQSYPTTFQEGSIFDKFPYLLPNLVCTCVVVFGLIVGFLFLEETHEDKRGRTDYGLELGNLILRLFVDRISEQPISEKDAYLEETVAFLGGDERSLSYRATEDSTLLTCAEVLALDPPENDLIMSNNMTEKTNTRAAFTPQVILNIISYGVLALHTISFEQLMPVLFSMKESHESIDLPFKFTGGLELPTKTIGYILSIQGFLQMLVQLFIFPIVNKRLGSLTTFRLVIFGYPIVYFLTPYLVLLPGNLRMVAVYLVILCKVTGQSLSYPCLVMMMANMAPSRKILGTLNGSAASSASLCRAIGPTLSGFIQVCGLNMGYSGLPWWVCSVISFVGALVSMSMKEVKTRFQVQDQFLDEESVLGRSSDTSRRLVKVPVTVSPKNPSNNSSLSGQWTSDSLSASLLLKES</sequence>
<evidence type="ECO:0000256" key="6">
    <source>
        <dbReference type="SAM" id="Phobius"/>
    </source>
</evidence>
<feature type="transmembrane region" description="Helical" evidence="6">
    <location>
        <begin position="406"/>
        <end position="425"/>
    </location>
</feature>
<dbReference type="PANTHER" id="PTHR23504">
    <property type="entry name" value="MAJOR FACILITATOR SUPERFAMILY DOMAIN-CONTAINING PROTEIN 10"/>
    <property type="match status" value="1"/>
</dbReference>
<feature type="transmembrane region" description="Helical" evidence="6">
    <location>
        <begin position="196"/>
        <end position="220"/>
    </location>
</feature>
<evidence type="ECO:0000256" key="4">
    <source>
        <dbReference type="ARBA" id="ARBA00022989"/>
    </source>
</evidence>
<evidence type="ECO:0000259" key="7">
    <source>
        <dbReference type="PROSITE" id="PS50850"/>
    </source>
</evidence>
<evidence type="ECO:0000256" key="3">
    <source>
        <dbReference type="ARBA" id="ARBA00022692"/>
    </source>
</evidence>
<dbReference type="PANTHER" id="PTHR23504:SF15">
    <property type="entry name" value="MAJOR FACILITATOR SUPERFAMILY (MFS) PROFILE DOMAIN-CONTAINING PROTEIN"/>
    <property type="match status" value="1"/>
</dbReference>
<feature type="transmembrane region" description="Helical" evidence="6">
    <location>
        <begin position="25"/>
        <end position="50"/>
    </location>
</feature>
<dbReference type="Pfam" id="PF07690">
    <property type="entry name" value="MFS_1"/>
    <property type="match status" value="1"/>
</dbReference>
<dbReference type="AlphaFoldDB" id="A0A9P4SE88"/>
<feature type="transmembrane region" description="Helical" evidence="6">
    <location>
        <begin position="321"/>
        <end position="338"/>
    </location>
</feature>
<keyword evidence="4 6" id="KW-1133">Transmembrane helix</keyword>
<dbReference type="OrthoDB" id="10262656at2759"/>
<feature type="transmembrane region" description="Helical" evidence="6">
    <location>
        <begin position="62"/>
        <end position="84"/>
    </location>
</feature>
<keyword evidence="2" id="KW-0813">Transport</keyword>
<feature type="transmembrane region" description="Helical" evidence="6">
    <location>
        <begin position="154"/>
        <end position="176"/>
    </location>
</feature>
<comment type="subcellular location">
    <subcellularLocation>
        <location evidence="1">Membrane</location>
        <topology evidence="1">Multi-pass membrane protein</topology>
    </subcellularLocation>
</comment>
<dbReference type="PROSITE" id="PS50850">
    <property type="entry name" value="MFS"/>
    <property type="match status" value="1"/>
</dbReference>
<feature type="domain" description="Major facilitator superfamily (MFS) profile" evidence="7">
    <location>
        <begin position="24"/>
        <end position="526"/>
    </location>
</feature>
<name>A0A9P4SE88_9PEZI</name>
<keyword evidence="3 6" id="KW-0812">Transmembrane</keyword>
<dbReference type="Gene3D" id="1.20.1250.20">
    <property type="entry name" value="MFS general substrate transporter like domains"/>
    <property type="match status" value="1"/>
</dbReference>
<evidence type="ECO:0000313" key="9">
    <source>
        <dbReference type="Proteomes" id="UP000799429"/>
    </source>
</evidence>
<evidence type="ECO:0000256" key="5">
    <source>
        <dbReference type="ARBA" id="ARBA00023136"/>
    </source>
</evidence>
<reference evidence="8" key="1">
    <citation type="journal article" date="2020" name="Stud. Mycol.">
        <title>101 Dothideomycetes genomes: a test case for predicting lifestyles and emergence of pathogens.</title>
        <authorList>
            <person name="Haridas S."/>
            <person name="Albert R."/>
            <person name="Binder M."/>
            <person name="Bloem J."/>
            <person name="Labutti K."/>
            <person name="Salamov A."/>
            <person name="Andreopoulos B."/>
            <person name="Baker S."/>
            <person name="Barry K."/>
            <person name="Bills G."/>
            <person name="Bluhm B."/>
            <person name="Cannon C."/>
            <person name="Castanera R."/>
            <person name="Culley D."/>
            <person name="Daum C."/>
            <person name="Ezra D."/>
            <person name="Gonzalez J."/>
            <person name="Henrissat B."/>
            <person name="Kuo A."/>
            <person name="Liang C."/>
            <person name="Lipzen A."/>
            <person name="Lutzoni F."/>
            <person name="Magnuson J."/>
            <person name="Mondo S."/>
            <person name="Nolan M."/>
            <person name="Ohm R."/>
            <person name="Pangilinan J."/>
            <person name="Park H.-J."/>
            <person name="Ramirez L."/>
            <person name="Alfaro M."/>
            <person name="Sun H."/>
            <person name="Tritt A."/>
            <person name="Yoshinaga Y."/>
            <person name="Zwiers L.-H."/>
            <person name="Turgeon B."/>
            <person name="Goodwin S."/>
            <person name="Spatafora J."/>
            <person name="Crous P."/>
            <person name="Grigoriev I."/>
        </authorList>
    </citation>
    <scope>NUCLEOTIDE SEQUENCE</scope>
    <source>
        <strain evidence="8">CBS 101060</strain>
    </source>
</reference>
<proteinExistence type="predicted"/>
<feature type="transmembrane region" description="Helical" evidence="6">
    <location>
        <begin position="119"/>
        <end position="142"/>
    </location>
</feature>
<organism evidence="8 9">
    <name type="scientific">Patellaria atrata CBS 101060</name>
    <dbReference type="NCBI Taxonomy" id="1346257"/>
    <lineage>
        <taxon>Eukaryota</taxon>
        <taxon>Fungi</taxon>
        <taxon>Dikarya</taxon>
        <taxon>Ascomycota</taxon>
        <taxon>Pezizomycotina</taxon>
        <taxon>Dothideomycetes</taxon>
        <taxon>Dothideomycetes incertae sedis</taxon>
        <taxon>Patellariales</taxon>
        <taxon>Patellariaceae</taxon>
        <taxon>Patellaria</taxon>
    </lineage>
</organism>
<comment type="caution">
    <text evidence="8">The sequence shown here is derived from an EMBL/GenBank/DDBJ whole genome shotgun (WGS) entry which is preliminary data.</text>
</comment>
<feature type="transmembrane region" description="Helical" evidence="6">
    <location>
        <begin position="96"/>
        <end position="113"/>
    </location>
</feature>
<dbReference type="EMBL" id="MU006093">
    <property type="protein sequence ID" value="KAF2840170.1"/>
    <property type="molecule type" value="Genomic_DNA"/>
</dbReference>
<dbReference type="InterPro" id="IPR036259">
    <property type="entry name" value="MFS_trans_sf"/>
</dbReference>
<dbReference type="InterPro" id="IPR020846">
    <property type="entry name" value="MFS_dom"/>
</dbReference>
<keyword evidence="9" id="KW-1185">Reference proteome</keyword>
<dbReference type="GO" id="GO:0022857">
    <property type="term" value="F:transmembrane transporter activity"/>
    <property type="evidence" value="ECO:0007669"/>
    <property type="project" value="InterPro"/>
</dbReference>
<dbReference type="SUPFAM" id="SSF103473">
    <property type="entry name" value="MFS general substrate transporter"/>
    <property type="match status" value="1"/>
</dbReference>
<protein>
    <submittedName>
        <fullName evidence="8">MFS general substrate transporter</fullName>
    </submittedName>
</protein>
<feature type="transmembrane region" description="Helical" evidence="6">
    <location>
        <begin position="464"/>
        <end position="483"/>
    </location>
</feature>
<evidence type="ECO:0000256" key="2">
    <source>
        <dbReference type="ARBA" id="ARBA00022448"/>
    </source>
</evidence>
<evidence type="ECO:0000256" key="1">
    <source>
        <dbReference type="ARBA" id="ARBA00004141"/>
    </source>
</evidence>